<reference evidence="2 3" key="1">
    <citation type="submission" date="2018-02" db="EMBL/GenBank/DDBJ databases">
        <title>Genome sequence of the basidiomycete white-rot fungus Phlebia centrifuga.</title>
        <authorList>
            <person name="Granchi Z."/>
            <person name="Peng M."/>
            <person name="de Vries R.P."/>
            <person name="Hilden K."/>
            <person name="Makela M.R."/>
            <person name="Grigoriev I."/>
            <person name="Riley R."/>
        </authorList>
    </citation>
    <scope>NUCLEOTIDE SEQUENCE [LARGE SCALE GENOMIC DNA]</scope>
    <source>
        <strain evidence="2 3">FBCC195</strain>
    </source>
</reference>
<dbReference type="InterPro" id="IPR006076">
    <property type="entry name" value="FAD-dep_OxRdtase"/>
</dbReference>
<proteinExistence type="predicted"/>
<dbReference type="PANTHER" id="PTHR13847:SF260">
    <property type="entry name" value="FAD DEPENDENT OXIDOREDUCTASE DOMAIN-CONTAINING PROTEIN"/>
    <property type="match status" value="1"/>
</dbReference>
<dbReference type="AlphaFoldDB" id="A0A2R6NIN6"/>
<protein>
    <recommendedName>
        <fullName evidence="1">FAD dependent oxidoreductase domain-containing protein</fullName>
    </recommendedName>
</protein>
<dbReference type="Proteomes" id="UP000186601">
    <property type="component" value="Unassembled WGS sequence"/>
</dbReference>
<feature type="domain" description="FAD dependent oxidoreductase" evidence="1">
    <location>
        <begin position="359"/>
        <end position="698"/>
    </location>
</feature>
<dbReference type="Pfam" id="PF01266">
    <property type="entry name" value="DAO"/>
    <property type="match status" value="1"/>
</dbReference>
<keyword evidence="3" id="KW-1185">Reference proteome</keyword>
<dbReference type="SUPFAM" id="SSF51905">
    <property type="entry name" value="FAD/NAD(P)-binding domain"/>
    <property type="match status" value="1"/>
</dbReference>
<dbReference type="Gene3D" id="3.50.50.60">
    <property type="entry name" value="FAD/NAD(P)-binding domain"/>
    <property type="match status" value="1"/>
</dbReference>
<dbReference type="InterPro" id="IPR036188">
    <property type="entry name" value="FAD/NAD-bd_sf"/>
</dbReference>
<dbReference type="EMBL" id="MLYV02001198">
    <property type="protein sequence ID" value="PSR72239.1"/>
    <property type="molecule type" value="Genomic_DNA"/>
</dbReference>
<name>A0A2R6NIN6_9APHY</name>
<dbReference type="Gene3D" id="3.30.9.10">
    <property type="entry name" value="D-Amino Acid Oxidase, subunit A, domain 2"/>
    <property type="match status" value="1"/>
</dbReference>
<evidence type="ECO:0000313" key="3">
    <source>
        <dbReference type="Proteomes" id="UP000186601"/>
    </source>
</evidence>
<evidence type="ECO:0000259" key="1">
    <source>
        <dbReference type="Pfam" id="PF01266"/>
    </source>
</evidence>
<dbReference type="STRING" id="98765.A0A2R6NIN6"/>
<organism evidence="2 3">
    <name type="scientific">Hermanssonia centrifuga</name>
    <dbReference type="NCBI Taxonomy" id="98765"/>
    <lineage>
        <taxon>Eukaryota</taxon>
        <taxon>Fungi</taxon>
        <taxon>Dikarya</taxon>
        <taxon>Basidiomycota</taxon>
        <taxon>Agaricomycotina</taxon>
        <taxon>Agaricomycetes</taxon>
        <taxon>Polyporales</taxon>
        <taxon>Meruliaceae</taxon>
        <taxon>Hermanssonia</taxon>
    </lineage>
</organism>
<dbReference type="PANTHER" id="PTHR13847">
    <property type="entry name" value="SARCOSINE DEHYDROGENASE-RELATED"/>
    <property type="match status" value="1"/>
</dbReference>
<accession>A0A2R6NIN6</accession>
<evidence type="ECO:0000313" key="2">
    <source>
        <dbReference type="EMBL" id="PSR72239.1"/>
    </source>
</evidence>
<dbReference type="GO" id="GO:0005737">
    <property type="term" value="C:cytoplasm"/>
    <property type="evidence" value="ECO:0007669"/>
    <property type="project" value="TreeGrafter"/>
</dbReference>
<comment type="caution">
    <text evidence="2">The sequence shown here is derived from an EMBL/GenBank/DDBJ whole genome shotgun (WGS) entry which is preliminary data.</text>
</comment>
<dbReference type="OrthoDB" id="429143at2759"/>
<sequence>MTPAEFSHFVSAVVDKLNGVSTLGTPEHLKSLAVRNSASKGMDLVIRGWTARHPVESLESEPIPYKFSIEFFVGCSTTQLAEFCSALRLSQVSSLYIARQSIYLKCLDWVKAFKHMHSLTQLLVVGSLSGETLPELLMLQQDGKTMKHRLPSRRLRRTAPWKPILPRLERLVLHDVVLKKYPWKYDGNAMPLATLEQVLKGRKKRNMTLPRLKLIRAVNFAPQDVSILQIAVKWLEWDYAEIKIDGHGDDPEITGNNGMQENNLGADEWATNAEHTEGHFNTFSLPGSSILGRILIFMLAIPVPLNVRAEHQAVLEQPATRSPPTLPVSNATDSFWLHSPGVSPSPTHGSEGPLTDDADICIIGSGITGVSAAYHLAKSLVNEDMESPIKAVMLEAREFCRNGGHLTAHAYRGFNWLNQLYGKDEALRGLAIERYTVGQILNILQETKLEDHVDFVQGGRTILLFTTQEYEEAWADYVSAKAAGIELDDVEWLSKDEVHARYGASYPAVRIPGNNLWPLKLVSVLFNLAQNASGNFSLSLHTRTPVTSMSPIHHSGSRRRWSLATPRGDISCSYVLHATNAYASHLLPFMHGPEGIVPTRGQIIAVRATPFSLLNRSGFIGNDGFEYWFPRPHKPSDENANELVILGGGREAAKGKGYEFYETDDSVVNEDVGKVLRDFLPAVFPGKFEKEIEPEMEWVRST</sequence>
<gene>
    <name evidence="2" type="ORF">PHLCEN_2v11831</name>
</gene>